<dbReference type="HOGENOM" id="CLU_2704351_0_0_1"/>
<dbReference type="Proteomes" id="UP000008866">
    <property type="component" value="Unassembled WGS sequence"/>
</dbReference>
<feature type="region of interest" description="Disordered" evidence="1">
    <location>
        <begin position="1"/>
        <end position="48"/>
    </location>
</feature>
<sequence>MVLSSQGEQPGKVKEQTSTSTSISTSIDSKLSENESELEQDTNSNAFKVRWVWRQEGGGNVNREGTNRKKKRS</sequence>
<keyword evidence="3" id="KW-1185">Reference proteome</keyword>
<evidence type="ECO:0000313" key="2">
    <source>
        <dbReference type="EMBL" id="EFE36397.1"/>
    </source>
</evidence>
<organism evidence="2 3">
    <name type="scientific">Arthroderma benhamiae (strain ATCC MYA-4681 / CBS 112371)</name>
    <name type="common">Trichophyton mentagrophytes</name>
    <dbReference type="NCBI Taxonomy" id="663331"/>
    <lineage>
        <taxon>Eukaryota</taxon>
        <taxon>Fungi</taxon>
        <taxon>Dikarya</taxon>
        <taxon>Ascomycota</taxon>
        <taxon>Pezizomycotina</taxon>
        <taxon>Eurotiomycetes</taxon>
        <taxon>Eurotiomycetidae</taxon>
        <taxon>Onygenales</taxon>
        <taxon>Arthrodermataceae</taxon>
        <taxon>Trichophyton</taxon>
    </lineage>
</organism>
<dbReference type="GeneID" id="9526844"/>
<dbReference type="AlphaFoldDB" id="D4ALY8"/>
<accession>D4ALY8</accession>
<name>D4ALY8_ARTBC</name>
<dbReference type="EMBL" id="ABSU01000002">
    <property type="protein sequence ID" value="EFE36397.1"/>
    <property type="molecule type" value="Genomic_DNA"/>
</dbReference>
<proteinExistence type="predicted"/>
<dbReference type="KEGG" id="abe:ARB_05336"/>
<protein>
    <submittedName>
        <fullName evidence="2">Uncharacterized protein</fullName>
    </submittedName>
</protein>
<gene>
    <name evidence="2" type="ORF">ARB_05336</name>
</gene>
<evidence type="ECO:0000313" key="3">
    <source>
        <dbReference type="Proteomes" id="UP000008866"/>
    </source>
</evidence>
<reference evidence="3" key="1">
    <citation type="journal article" date="2011" name="Genome Biol.">
        <title>Comparative and functional genomics provide insights into the pathogenicity of dermatophytic fungi.</title>
        <authorList>
            <person name="Burmester A."/>
            <person name="Shelest E."/>
            <person name="Gloeckner G."/>
            <person name="Heddergott C."/>
            <person name="Schindler S."/>
            <person name="Staib P."/>
            <person name="Heidel A."/>
            <person name="Felder M."/>
            <person name="Petzold A."/>
            <person name="Szafranski K."/>
            <person name="Feuermann M."/>
            <person name="Pedruzzi I."/>
            <person name="Priebe S."/>
            <person name="Groth M."/>
            <person name="Winkler R."/>
            <person name="Li W."/>
            <person name="Kniemeyer O."/>
            <person name="Schroeckh V."/>
            <person name="Hertweck C."/>
            <person name="Hube B."/>
            <person name="White T.C."/>
            <person name="Platzer M."/>
            <person name="Guthke R."/>
            <person name="Heitman J."/>
            <person name="Woestemeyer J."/>
            <person name="Zipfel P.F."/>
            <person name="Monod M."/>
            <person name="Brakhage A.A."/>
        </authorList>
    </citation>
    <scope>NUCLEOTIDE SEQUENCE [LARGE SCALE GENOMIC DNA]</scope>
    <source>
        <strain evidence="3">ATCC MYA-4681 / CBS 112371</strain>
    </source>
</reference>
<evidence type="ECO:0000256" key="1">
    <source>
        <dbReference type="SAM" id="MobiDB-lite"/>
    </source>
</evidence>
<dbReference type="RefSeq" id="XP_003017042.1">
    <property type="nucleotide sequence ID" value="XM_003016996.1"/>
</dbReference>
<feature type="region of interest" description="Disordered" evidence="1">
    <location>
        <begin position="54"/>
        <end position="73"/>
    </location>
</feature>
<comment type="caution">
    <text evidence="2">The sequence shown here is derived from an EMBL/GenBank/DDBJ whole genome shotgun (WGS) entry which is preliminary data.</text>
</comment>
<feature type="compositionally biased region" description="Low complexity" evidence="1">
    <location>
        <begin position="17"/>
        <end position="27"/>
    </location>
</feature>